<gene>
    <name evidence="2" type="ORF">BU23DRAFT_481624</name>
</gene>
<dbReference type="EMBL" id="ML976725">
    <property type="protein sequence ID" value="KAF1968045.1"/>
    <property type="molecule type" value="Genomic_DNA"/>
</dbReference>
<name>A0A6A5UT91_9PLEO</name>
<evidence type="ECO:0000256" key="1">
    <source>
        <dbReference type="SAM" id="MobiDB-lite"/>
    </source>
</evidence>
<sequence length="489" mass="55823">MNALDTFYFAQESDEAEEDSDYDLKAELQLEYDKLDKELRKRRAPVVKPAPEQPFPFMRLPQELREQVYDEYFRPEDRLELYESPDGPSGRYEFEFALLRTSKQIWFEALRSWRKNVFVRIETPWPHAVHHIQAGGQVPIVASGPRADSFNQHTALVQVTAPLHGVTVPDYSIILLLHDLHSFTRVWYYSALNYTNLNTQICLTFTLRDPYYPADPKPVPLSLQRKLLLPFGDVKGLYQTEFEGFADFAIQEVRTAMIVPYPTVQESCERATTLMEEGDLLLATNNPEAALASYINAFDAIHIKILGRSRRVLADGHFSEDIVAGRYAGQAAMTVRVILRISLVARVVHAYLLLSRPEEAAFWGVRSIKLMRHGTSPTSAMEDFFSEFIGSADMACLYAWTAAALTLMEREERYMEEREAYKCEDEQVTDPGALWWKAGAFLGAEKYKGERKRVVEEVRRLGVRVPAGVFEDVDEVDSMVHLDLGAAES</sequence>
<proteinExistence type="predicted"/>
<dbReference type="OrthoDB" id="5229512at2759"/>
<reference evidence="2" key="1">
    <citation type="journal article" date="2020" name="Stud. Mycol.">
        <title>101 Dothideomycetes genomes: a test case for predicting lifestyles and emergence of pathogens.</title>
        <authorList>
            <person name="Haridas S."/>
            <person name="Albert R."/>
            <person name="Binder M."/>
            <person name="Bloem J."/>
            <person name="Labutti K."/>
            <person name="Salamov A."/>
            <person name="Andreopoulos B."/>
            <person name="Baker S."/>
            <person name="Barry K."/>
            <person name="Bills G."/>
            <person name="Bluhm B."/>
            <person name="Cannon C."/>
            <person name="Castanera R."/>
            <person name="Culley D."/>
            <person name="Daum C."/>
            <person name="Ezra D."/>
            <person name="Gonzalez J."/>
            <person name="Henrissat B."/>
            <person name="Kuo A."/>
            <person name="Liang C."/>
            <person name="Lipzen A."/>
            <person name="Lutzoni F."/>
            <person name="Magnuson J."/>
            <person name="Mondo S."/>
            <person name="Nolan M."/>
            <person name="Ohm R."/>
            <person name="Pangilinan J."/>
            <person name="Park H.-J."/>
            <person name="Ramirez L."/>
            <person name="Alfaro M."/>
            <person name="Sun H."/>
            <person name="Tritt A."/>
            <person name="Yoshinaga Y."/>
            <person name="Zwiers L.-H."/>
            <person name="Turgeon B."/>
            <person name="Goodwin S."/>
            <person name="Spatafora J."/>
            <person name="Crous P."/>
            <person name="Grigoriev I."/>
        </authorList>
    </citation>
    <scope>NUCLEOTIDE SEQUENCE</scope>
    <source>
        <strain evidence="2">CBS 107.79</strain>
    </source>
</reference>
<organism evidence="2 3">
    <name type="scientific">Bimuria novae-zelandiae CBS 107.79</name>
    <dbReference type="NCBI Taxonomy" id="1447943"/>
    <lineage>
        <taxon>Eukaryota</taxon>
        <taxon>Fungi</taxon>
        <taxon>Dikarya</taxon>
        <taxon>Ascomycota</taxon>
        <taxon>Pezizomycotina</taxon>
        <taxon>Dothideomycetes</taxon>
        <taxon>Pleosporomycetidae</taxon>
        <taxon>Pleosporales</taxon>
        <taxon>Massarineae</taxon>
        <taxon>Didymosphaeriaceae</taxon>
        <taxon>Bimuria</taxon>
    </lineage>
</organism>
<evidence type="ECO:0000313" key="3">
    <source>
        <dbReference type="Proteomes" id="UP000800036"/>
    </source>
</evidence>
<accession>A0A6A5UT91</accession>
<dbReference type="AlphaFoldDB" id="A0A6A5UT91"/>
<keyword evidence="3" id="KW-1185">Reference proteome</keyword>
<protein>
    <submittedName>
        <fullName evidence="2">Uncharacterized protein</fullName>
    </submittedName>
</protein>
<feature type="region of interest" description="Disordered" evidence="1">
    <location>
        <begin position="1"/>
        <end position="20"/>
    </location>
</feature>
<dbReference type="Proteomes" id="UP000800036">
    <property type="component" value="Unassembled WGS sequence"/>
</dbReference>
<evidence type="ECO:0000313" key="2">
    <source>
        <dbReference type="EMBL" id="KAF1968045.1"/>
    </source>
</evidence>